<feature type="transmembrane region" description="Helical" evidence="3">
    <location>
        <begin position="106"/>
        <end position="126"/>
    </location>
</feature>
<reference evidence="5" key="1">
    <citation type="journal article" date="2023" name="bioRxiv">
        <title>Improved chromosome-level genome assembly for marigold (Tagetes erecta).</title>
        <authorList>
            <person name="Jiang F."/>
            <person name="Yuan L."/>
            <person name="Wang S."/>
            <person name="Wang H."/>
            <person name="Xu D."/>
            <person name="Wang A."/>
            <person name="Fan W."/>
        </authorList>
    </citation>
    <scope>NUCLEOTIDE SEQUENCE</scope>
    <source>
        <strain evidence="5">WSJ</strain>
        <tissue evidence="5">Leaf</tissue>
    </source>
</reference>
<dbReference type="PROSITE" id="PS51371">
    <property type="entry name" value="CBS"/>
    <property type="match status" value="1"/>
</dbReference>
<evidence type="ECO:0000256" key="1">
    <source>
        <dbReference type="ARBA" id="ARBA00022737"/>
    </source>
</evidence>
<name>A0AAD8L7Z2_TARER</name>
<keyword evidence="2" id="KW-0129">CBS domain</keyword>
<dbReference type="Pfam" id="PF00571">
    <property type="entry name" value="CBS"/>
    <property type="match status" value="1"/>
</dbReference>
<organism evidence="5 6">
    <name type="scientific">Tagetes erecta</name>
    <name type="common">African marigold</name>
    <dbReference type="NCBI Taxonomy" id="13708"/>
    <lineage>
        <taxon>Eukaryota</taxon>
        <taxon>Viridiplantae</taxon>
        <taxon>Streptophyta</taxon>
        <taxon>Embryophyta</taxon>
        <taxon>Tracheophyta</taxon>
        <taxon>Spermatophyta</taxon>
        <taxon>Magnoliopsida</taxon>
        <taxon>eudicotyledons</taxon>
        <taxon>Gunneridae</taxon>
        <taxon>Pentapetalae</taxon>
        <taxon>asterids</taxon>
        <taxon>campanulids</taxon>
        <taxon>Asterales</taxon>
        <taxon>Asteraceae</taxon>
        <taxon>Asteroideae</taxon>
        <taxon>Heliantheae alliance</taxon>
        <taxon>Tageteae</taxon>
        <taxon>Tagetes</taxon>
    </lineage>
</organism>
<protein>
    <recommendedName>
        <fullName evidence="4">CBS domain-containing protein</fullName>
    </recommendedName>
</protein>
<dbReference type="AlphaFoldDB" id="A0AAD8L7Z2"/>
<dbReference type="PANTHER" id="PTHR48108">
    <property type="entry name" value="CBS DOMAIN-CONTAINING PROTEIN CBSX2, CHLOROPLASTIC"/>
    <property type="match status" value="1"/>
</dbReference>
<dbReference type="InterPro" id="IPR051462">
    <property type="entry name" value="CBS_domain-containing"/>
</dbReference>
<evidence type="ECO:0000313" key="6">
    <source>
        <dbReference type="Proteomes" id="UP001229421"/>
    </source>
</evidence>
<comment type="caution">
    <text evidence="5">The sequence shown here is derived from an EMBL/GenBank/DDBJ whole genome shotgun (WGS) entry which is preliminary data.</text>
</comment>
<keyword evidence="1" id="KW-0677">Repeat</keyword>
<dbReference type="Gene3D" id="3.10.580.10">
    <property type="entry name" value="CBS-domain"/>
    <property type="match status" value="1"/>
</dbReference>
<dbReference type="PANTHER" id="PTHR48108:SF26">
    <property type="entry name" value="CBS DOMAIN-CONTAINING PROTEIN DDB_G0289609"/>
    <property type="match status" value="1"/>
</dbReference>
<evidence type="ECO:0000256" key="3">
    <source>
        <dbReference type="SAM" id="Phobius"/>
    </source>
</evidence>
<gene>
    <name evidence="5" type="ORF">QVD17_00090</name>
</gene>
<dbReference type="SUPFAM" id="SSF54631">
    <property type="entry name" value="CBS-domain pair"/>
    <property type="match status" value="1"/>
</dbReference>
<dbReference type="EMBL" id="JAUHHV010000001">
    <property type="protein sequence ID" value="KAK1434351.1"/>
    <property type="molecule type" value="Genomic_DNA"/>
</dbReference>
<keyword evidence="6" id="KW-1185">Reference proteome</keyword>
<dbReference type="SMART" id="SM00116">
    <property type="entry name" value="CBS"/>
    <property type="match status" value="1"/>
</dbReference>
<feature type="domain" description="CBS" evidence="4">
    <location>
        <begin position="122"/>
        <end position="179"/>
    </location>
</feature>
<dbReference type="InterPro" id="IPR000644">
    <property type="entry name" value="CBS_dom"/>
</dbReference>
<dbReference type="InterPro" id="IPR046342">
    <property type="entry name" value="CBS_dom_sf"/>
</dbReference>
<keyword evidence="3" id="KW-1133">Transmembrane helix</keyword>
<feature type="transmembrane region" description="Helical" evidence="3">
    <location>
        <begin position="77"/>
        <end position="100"/>
    </location>
</feature>
<keyword evidence="3" id="KW-0472">Membrane</keyword>
<sequence>MREQVRLVFYSAPWICFFTPKGTEEKAGSSAAPHLFDLINVKDERIKLAFFAAMGNIVVAKDKDKGTSLQFRISSKFSCTSTVVSVLFQAAAISVMLQVFAVRLKLFMVFNFIYLNLFGFLFFTLIRILTETMTVNEACRRMADRKVDALFLTDSNSVLSGILTDKDIGTKVVARELDLKTTLVSVVMTRNPVFVVSDTLAVEALQKMVQGLQ</sequence>
<accession>A0AAD8L7Z2</accession>
<evidence type="ECO:0000256" key="2">
    <source>
        <dbReference type="PROSITE-ProRule" id="PRU00703"/>
    </source>
</evidence>
<evidence type="ECO:0000313" key="5">
    <source>
        <dbReference type="EMBL" id="KAK1434351.1"/>
    </source>
</evidence>
<evidence type="ECO:0000259" key="4">
    <source>
        <dbReference type="PROSITE" id="PS51371"/>
    </source>
</evidence>
<proteinExistence type="predicted"/>
<dbReference type="Proteomes" id="UP001229421">
    <property type="component" value="Unassembled WGS sequence"/>
</dbReference>
<keyword evidence="3" id="KW-0812">Transmembrane</keyword>